<dbReference type="Gene3D" id="2.30.150.10">
    <property type="entry name" value="DNA-directed RNA polymerase, beta subunit, external 1 domain"/>
    <property type="match status" value="1"/>
</dbReference>
<evidence type="ECO:0000256" key="1">
    <source>
        <dbReference type="ARBA" id="ARBA00022478"/>
    </source>
</evidence>
<dbReference type="Gene3D" id="3.90.1100.10">
    <property type="match status" value="2"/>
</dbReference>
<dbReference type="Pfam" id="PF04561">
    <property type="entry name" value="RNA_pol_Rpb2_2"/>
    <property type="match status" value="1"/>
</dbReference>
<dbReference type="InterPro" id="IPR007642">
    <property type="entry name" value="RNA_pol_Rpb2_2"/>
</dbReference>
<dbReference type="CDD" id="cd00653">
    <property type="entry name" value="RNA_pol_B_RPB2"/>
    <property type="match status" value="1"/>
</dbReference>
<feature type="domain" description="RNA polymerase Rpb2" evidence="14">
    <location>
        <begin position="395"/>
        <end position="463"/>
    </location>
</feature>
<dbReference type="Pfam" id="PF00562">
    <property type="entry name" value="RNA_pol_Rpb2_6"/>
    <property type="match status" value="1"/>
</dbReference>
<dbReference type="Gene3D" id="2.40.270.10">
    <property type="entry name" value="DNA-directed RNA polymerase, subunit 2, domain 6"/>
    <property type="match status" value="2"/>
</dbReference>
<reference evidence="16 17" key="1">
    <citation type="journal article" date="2015" name="Nature">
        <title>rRNA introns, odd ribosomes, and small enigmatic genomes across a large radiation of phyla.</title>
        <authorList>
            <person name="Brown C.T."/>
            <person name="Hug L.A."/>
            <person name="Thomas B.C."/>
            <person name="Sharon I."/>
            <person name="Castelle C.J."/>
            <person name="Singh A."/>
            <person name="Wilkins M.J."/>
            <person name="Williams K.H."/>
            <person name="Banfield J.F."/>
        </authorList>
    </citation>
    <scope>NUCLEOTIDE SEQUENCE [LARGE SCALE GENOMIC DNA]</scope>
</reference>
<dbReference type="Pfam" id="PF10385">
    <property type="entry name" value="RNA_pol_Rpb2_45"/>
    <property type="match status" value="1"/>
</dbReference>
<sequence length="1145" mass="128242">MPIFKRQHLKTSERKFFTNVRDAMPVPDLIEVQKSSYDWFLKFGVKELFDEVSPMTDFTGRDLELYMDDYYLDEPKFDEVICRERNLTFEAPMRVTARLLNKRTTQSKAQEIYLGDIPLMTQRGTFIINGIERVVVSQLIRSAGAFFTAENVRGRRYYGAKIIPNRGAWIEIETDMNNVVWIKVDRKRKVAATSLLRAFGYETDEKIVKLFKDVNNHPSIDYVDATIKKDLAKNPEEGLIEVYKRIRPGDLATADNAKSLIYAMFFNFERYDLGRVGVYKFNTKFDLGYSNDDYDKKENRVLSPEKLLAVIKEVVRLNVTQEEPDDIDHLGNRRIRAVGELAQNRFRVGLARMERIVKDRMSTQELETISPNKLINARPVISAIREFFMSSQLSQFMDQTNPLSELEHKRRVSALGPGGLSRDRAGFEVRDVHTTHYGRICPIATPEGPNIGLVNHLSSFARVNEFGFIETPYRKVLKEVPNEPKFTEGEILLDEVSGVKAGTKITKDVAEKLAKAKIKTIAVRSRVTNEIIYLNAFKEEKVNTAAATTKVDADGYFIDEMVPTRIHGNPGVGKTSDLDFLDVASNQIISIATSCIPFLEHDDATRALMGTNMQRQAVPCIRPQPPLVGTGMEEKAAYYSGYVILSESDGEVTEVDGNHIVVTDKKEVKHTYYLSKFIRSNHSTCVNQTPVVNLGDKVKKGQGLTDGPGIKDGELSLGQNMLVAYMVWDGYNYEDAIIVSERVVQRDNFTSIHIEDYPIDVRETKLGPEIITSDIPNVSEEKLKNLDSEGIVRIGAEAKSGDILVGKITPKGETELSAEERLLRAIFGEKARDVRDSSLYLEHGEHGRVTGIKIFSAENGDKLQPGVIKQVQVRVADMRKVQVGDKMAGRHGNKGVISKVVPAEDMPFLEDGTPVDIILSPLGVISRMNLGQILETHLGLAVNALGYKVATPVLNGINEAQIKEELKKAGLPTSGQVTLYDGRTGEAFDHKVTVGYNYMLKLNHMVEDKIHQRSIGPYSLITQQPLGGKAQFGGQRFGEMEVWALEAYGAAHTLQEILTIKSDDVTGRSKAYEAIIKGEPITRVNLPESFNVLVRELKGLCLDVELLKKSESGDYAPVEEVKQQKEREAREAGVESASVATKKSE</sequence>
<dbReference type="Pfam" id="PF04565">
    <property type="entry name" value="RNA_pol_Rpb2_3"/>
    <property type="match status" value="1"/>
</dbReference>
<dbReference type="Gene3D" id="2.40.50.100">
    <property type="match status" value="1"/>
</dbReference>
<comment type="function">
    <text evidence="6 8">DNA-dependent RNA polymerase catalyzes the transcription of DNA into RNA using the four ribonucleoside triphosphates as substrates.</text>
</comment>
<dbReference type="GO" id="GO:0032549">
    <property type="term" value="F:ribonucleoside binding"/>
    <property type="evidence" value="ECO:0007669"/>
    <property type="project" value="InterPro"/>
</dbReference>
<accession>A0A0G0QBH0</accession>
<feature type="domain" description="DNA-directed RNA polymerase beta subunit external 1" evidence="15">
    <location>
        <begin position="524"/>
        <end position="584"/>
    </location>
</feature>
<evidence type="ECO:0000313" key="17">
    <source>
        <dbReference type="Proteomes" id="UP000034855"/>
    </source>
</evidence>
<evidence type="ECO:0000259" key="13">
    <source>
        <dbReference type="Pfam" id="PF04563"/>
    </source>
</evidence>
<dbReference type="InterPro" id="IPR037033">
    <property type="entry name" value="DNA-dir_RNAP_su2_hyb_sf"/>
</dbReference>
<dbReference type="InterPro" id="IPR014724">
    <property type="entry name" value="RNA_pol_RPB2_OB-fold"/>
</dbReference>
<dbReference type="Pfam" id="PF04560">
    <property type="entry name" value="RNA_pol_Rpb2_7"/>
    <property type="match status" value="1"/>
</dbReference>
<dbReference type="STRING" id="1619037.UT67_C0009G0006"/>
<dbReference type="AlphaFoldDB" id="A0A0G0QBH0"/>
<evidence type="ECO:0000259" key="12">
    <source>
        <dbReference type="Pfam" id="PF04561"/>
    </source>
</evidence>
<keyword evidence="4 6" id="KW-0804">Transcription</keyword>
<dbReference type="GO" id="GO:0003899">
    <property type="term" value="F:DNA-directed RNA polymerase activity"/>
    <property type="evidence" value="ECO:0007669"/>
    <property type="project" value="UniProtKB-UniRule"/>
</dbReference>
<dbReference type="GO" id="GO:0000428">
    <property type="term" value="C:DNA-directed RNA polymerase complex"/>
    <property type="evidence" value="ECO:0007669"/>
    <property type="project" value="UniProtKB-KW"/>
</dbReference>
<gene>
    <name evidence="6" type="primary">rpoB</name>
    <name evidence="16" type="ORF">UT67_C0009G0006</name>
</gene>
<dbReference type="InterPro" id="IPR042107">
    <property type="entry name" value="DNA-dir_RNA_pol_bsu_ext_1_sf"/>
</dbReference>
<dbReference type="Pfam" id="PF04563">
    <property type="entry name" value="RNA_pol_Rpb2_1"/>
    <property type="match status" value="1"/>
</dbReference>
<dbReference type="InterPro" id="IPR007121">
    <property type="entry name" value="RNA_pol_bsu_CS"/>
</dbReference>
<dbReference type="PANTHER" id="PTHR20856">
    <property type="entry name" value="DNA-DIRECTED RNA POLYMERASE I SUBUNIT 2"/>
    <property type="match status" value="1"/>
</dbReference>
<dbReference type="InterPro" id="IPR007641">
    <property type="entry name" value="RNA_pol_Rpb2_7"/>
</dbReference>
<dbReference type="Gene3D" id="3.90.1110.10">
    <property type="entry name" value="RNA polymerase Rpb2, domain 2"/>
    <property type="match status" value="1"/>
</dbReference>
<proteinExistence type="inferred from homology"/>
<dbReference type="GO" id="GO:0003677">
    <property type="term" value="F:DNA binding"/>
    <property type="evidence" value="ECO:0007669"/>
    <property type="project" value="UniProtKB-UniRule"/>
</dbReference>
<evidence type="ECO:0000256" key="7">
    <source>
        <dbReference type="RuleBase" id="RU000434"/>
    </source>
</evidence>
<evidence type="ECO:0000259" key="10">
    <source>
        <dbReference type="Pfam" id="PF00562"/>
    </source>
</evidence>
<comment type="catalytic activity">
    <reaction evidence="5 6 8">
        <text>RNA(n) + a ribonucleoside 5'-triphosphate = RNA(n+1) + diphosphate</text>
        <dbReference type="Rhea" id="RHEA:21248"/>
        <dbReference type="Rhea" id="RHEA-COMP:14527"/>
        <dbReference type="Rhea" id="RHEA-COMP:17342"/>
        <dbReference type="ChEBI" id="CHEBI:33019"/>
        <dbReference type="ChEBI" id="CHEBI:61557"/>
        <dbReference type="ChEBI" id="CHEBI:140395"/>
        <dbReference type="EC" id="2.7.7.6"/>
    </reaction>
</comment>
<comment type="caution">
    <text evidence="16">The sequence shown here is derived from an EMBL/GenBank/DDBJ whole genome shotgun (WGS) entry which is preliminary data.</text>
</comment>
<evidence type="ECO:0000256" key="9">
    <source>
        <dbReference type="SAM" id="MobiDB-lite"/>
    </source>
</evidence>
<feature type="compositionally biased region" description="Basic and acidic residues" evidence="9">
    <location>
        <begin position="1119"/>
        <end position="1133"/>
    </location>
</feature>
<feature type="region of interest" description="Disordered" evidence="9">
    <location>
        <begin position="1115"/>
        <end position="1145"/>
    </location>
</feature>
<evidence type="ECO:0000256" key="4">
    <source>
        <dbReference type="ARBA" id="ARBA00023163"/>
    </source>
</evidence>
<evidence type="ECO:0000313" key="16">
    <source>
        <dbReference type="EMBL" id="KKR34661.1"/>
    </source>
</evidence>
<keyword evidence="2 6" id="KW-0808">Transferase</keyword>
<evidence type="ECO:0000256" key="2">
    <source>
        <dbReference type="ARBA" id="ARBA00022679"/>
    </source>
</evidence>
<name>A0A0G0QBH0_9BACT</name>
<comment type="similarity">
    <text evidence="6 7">Belongs to the RNA polymerase beta chain family.</text>
</comment>
<dbReference type="SUPFAM" id="SSF64484">
    <property type="entry name" value="beta and beta-prime subunits of DNA dependent RNA-polymerase"/>
    <property type="match status" value="1"/>
</dbReference>
<evidence type="ECO:0000256" key="8">
    <source>
        <dbReference type="RuleBase" id="RU363031"/>
    </source>
</evidence>
<feature type="domain" description="RNA polymerase Rpb2" evidence="12">
    <location>
        <begin position="155"/>
        <end position="336"/>
    </location>
</feature>
<keyword evidence="1 6" id="KW-0240">DNA-directed RNA polymerase</keyword>
<dbReference type="NCBIfam" id="NF001616">
    <property type="entry name" value="PRK00405.1"/>
    <property type="match status" value="1"/>
</dbReference>
<keyword evidence="3 6" id="KW-0548">Nucleotidyltransferase</keyword>
<feature type="domain" description="DNA-directed RNA polymerase subunit 2 hybrid-binding" evidence="10">
    <location>
        <begin position="646"/>
        <end position="1031"/>
    </location>
</feature>
<dbReference type="HAMAP" id="MF_01321">
    <property type="entry name" value="RNApol_bact_RpoB"/>
    <property type="match status" value="1"/>
</dbReference>
<evidence type="ECO:0000259" key="14">
    <source>
        <dbReference type="Pfam" id="PF04565"/>
    </source>
</evidence>
<protein>
    <recommendedName>
        <fullName evidence="6 8">DNA-directed RNA polymerase subunit beta</fullName>
        <shortName evidence="6">RNAP subunit beta</shortName>
        <ecNumber evidence="6 8">2.7.7.6</ecNumber>
    </recommendedName>
    <alternativeName>
        <fullName evidence="6">RNA polymerase subunit beta</fullName>
    </alternativeName>
    <alternativeName>
        <fullName evidence="6">Transcriptase subunit beta</fullName>
    </alternativeName>
</protein>
<dbReference type="GO" id="GO:0006351">
    <property type="term" value="P:DNA-templated transcription"/>
    <property type="evidence" value="ECO:0007669"/>
    <property type="project" value="UniProtKB-UniRule"/>
</dbReference>
<dbReference type="FunFam" id="3.90.1800.10:FF:000001">
    <property type="entry name" value="DNA-directed RNA polymerase subunit beta"/>
    <property type="match status" value="1"/>
</dbReference>
<evidence type="ECO:0000256" key="3">
    <source>
        <dbReference type="ARBA" id="ARBA00022695"/>
    </source>
</evidence>
<dbReference type="InterPro" id="IPR007644">
    <property type="entry name" value="RNA_pol_bsu_protrusion"/>
</dbReference>
<feature type="domain" description="RNA polymerase Rpb2" evidence="11">
    <location>
        <begin position="1033"/>
        <end position="1108"/>
    </location>
</feature>
<dbReference type="PATRIC" id="fig|1619037.3.peg.240"/>
<dbReference type="InterPro" id="IPR007645">
    <property type="entry name" value="RNA_pol_Rpb2_3"/>
</dbReference>
<feature type="domain" description="RNA polymerase beta subunit protrusion" evidence="13">
    <location>
        <begin position="29"/>
        <end position="380"/>
    </location>
</feature>
<dbReference type="InterPro" id="IPR015712">
    <property type="entry name" value="DNA-dir_RNA_pol_su2"/>
</dbReference>
<evidence type="ECO:0000256" key="6">
    <source>
        <dbReference type="HAMAP-Rule" id="MF_01321"/>
    </source>
</evidence>
<dbReference type="InterPro" id="IPR019462">
    <property type="entry name" value="DNA-dir_RNA_pol_bsu_external_1"/>
</dbReference>
<dbReference type="Proteomes" id="UP000034855">
    <property type="component" value="Unassembled WGS sequence"/>
</dbReference>
<evidence type="ECO:0000259" key="15">
    <source>
        <dbReference type="Pfam" id="PF10385"/>
    </source>
</evidence>
<dbReference type="PROSITE" id="PS01166">
    <property type="entry name" value="RNA_POL_BETA"/>
    <property type="match status" value="1"/>
</dbReference>
<dbReference type="InterPro" id="IPR007120">
    <property type="entry name" value="DNA-dir_RNAP_su2_dom"/>
</dbReference>
<dbReference type="EC" id="2.7.7.6" evidence="6 8"/>
<dbReference type="EMBL" id="LBXR01000009">
    <property type="protein sequence ID" value="KKR34661.1"/>
    <property type="molecule type" value="Genomic_DNA"/>
</dbReference>
<dbReference type="InterPro" id="IPR010243">
    <property type="entry name" value="RNA_pol_bsu_bac"/>
</dbReference>
<dbReference type="Gene3D" id="3.90.1800.10">
    <property type="entry name" value="RNA polymerase alpha subunit dimerisation domain"/>
    <property type="match status" value="1"/>
</dbReference>
<organism evidence="16 17">
    <name type="scientific">Candidatus Magasanikbacteria bacterium GW2011_GWA2_40_10</name>
    <dbReference type="NCBI Taxonomy" id="1619037"/>
    <lineage>
        <taxon>Bacteria</taxon>
        <taxon>Candidatus Magasanikiibacteriota</taxon>
    </lineage>
</organism>
<dbReference type="InterPro" id="IPR037034">
    <property type="entry name" value="RNA_pol_Rpb2_2_sf"/>
</dbReference>
<evidence type="ECO:0000259" key="11">
    <source>
        <dbReference type="Pfam" id="PF04560"/>
    </source>
</evidence>
<comment type="subunit">
    <text evidence="6 8">The RNAP catalytic core consists of 2 alpha, 1 beta, 1 beta' and 1 omega subunit. When a sigma factor is associated with the core the holoenzyme is formed, which can initiate transcription.</text>
</comment>
<dbReference type="Gene3D" id="2.40.50.150">
    <property type="match status" value="1"/>
</dbReference>
<evidence type="ECO:0000256" key="5">
    <source>
        <dbReference type="ARBA" id="ARBA00048552"/>
    </source>
</evidence>